<accession>A0A9Q3PZ85</accession>
<evidence type="ECO:0000313" key="2">
    <source>
        <dbReference type="Proteomes" id="UP000765509"/>
    </source>
</evidence>
<keyword evidence="2" id="KW-1185">Reference proteome</keyword>
<proteinExistence type="predicted"/>
<protein>
    <submittedName>
        <fullName evidence="1">Uncharacterized protein</fullName>
    </submittedName>
</protein>
<gene>
    <name evidence="1" type="ORF">O181_118285</name>
</gene>
<dbReference type="Proteomes" id="UP000765509">
    <property type="component" value="Unassembled WGS sequence"/>
</dbReference>
<sequence>MPPYTIEKTLKRSKLSQAVVPASSTCGGIVGIRVYHFPPAHNRPNVPVAFKRTRITRDPQQGAYCICACLRYSTWLDLNLIEWENQYVKLNNALSTAIFRFRYLRSRIHEACHSRKKEKSLKGKSQESVGLRKGIWEIPKDKWHKITRMNRLLSSSRPTAQISMPVSANITPSEIQRLVDVNQIKCIHFGHVEICSSTGLLIALVEFRPFTTMSEVSQGLFEVKRAWHSGNRDSLMEGSRIWKYEYT</sequence>
<dbReference type="EMBL" id="AVOT02103063">
    <property type="protein sequence ID" value="MBW0578570.1"/>
    <property type="molecule type" value="Genomic_DNA"/>
</dbReference>
<dbReference type="AlphaFoldDB" id="A0A9Q3PZ85"/>
<comment type="caution">
    <text evidence="1">The sequence shown here is derived from an EMBL/GenBank/DDBJ whole genome shotgun (WGS) entry which is preliminary data.</text>
</comment>
<reference evidence="1" key="1">
    <citation type="submission" date="2021-03" db="EMBL/GenBank/DDBJ databases">
        <title>Draft genome sequence of rust myrtle Austropuccinia psidii MF-1, a brazilian biotype.</title>
        <authorList>
            <person name="Quecine M.C."/>
            <person name="Pachon D.M.R."/>
            <person name="Bonatelli M.L."/>
            <person name="Correr F.H."/>
            <person name="Franceschini L.M."/>
            <person name="Leite T.F."/>
            <person name="Margarido G.R.A."/>
            <person name="Almeida C.A."/>
            <person name="Ferrarezi J.A."/>
            <person name="Labate C.A."/>
        </authorList>
    </citation>
    <scope>NUCLEOTIDE SEQUENCE</scope>
    <source>
        <strain evidence="1">MF-1</strain>
    </source>
</reference>
<name>A0A9Q3PZ85_9BASI</name>
<evidence type="ECO:0000313" key="1">
    <source>
        <dbReference type="EMBL" id="MBW0578570.1"/>
    </source>
</evidence>
<organism evidence="1 2">
    <name type="scientific">Austropuccinia psidii MF-1</name>
    <dbReference type="NCBI Taxonomy" id="1389203"/>
    <lineage>
        <taxon>Eukaryota</taxon>
        <taxon>Fungi</taxon>
        <taxon>Dikarya</taxon>
        <taxon>Basidiomycota</taxon>
        <taxon>Pucciniomycotina</taxon>
        <taxon>Pucciniomycetes</taxon>
        <taxon>Pucciniales</taxon>
        <taxon>Sphaerophragmiaceae</taxon>
        <taxon>Austropuccinia</taxon>
    </lineage>
</organism>